<gene>
    <name evidence="1" type="ORF">KDK92_20425</name>
</gene>
<organism evidence="1 2">
    <name type="scientific">Oceanirhabdus seepicola</name>
    <dbReference type="NCBI Taxonomy" id="2828781"/>
    <lineage>
        <taxon>Bacteria</taxon>
        <taxon>Bacillati</taxon>
        <taxon>Bacillota</taxon>
        <taxon>Clostridia</taxon>
        <taxon>Eubacteriales</taxon>
        <taxon>Clostridiaceae</taxon>
        <taxon>Oceanirhabdus</taxon>
    </lineage>
</organism>
<evidence type="ECO:0000313" key="1">
    <source>
        <dbReference type="EMBL" id="MCM1992100.1"/>
    </source>
</evidence>
<reference evidence="1" key="1">
    <citation type="journal article" date="2021" name="mSystems">
        <title>Bacteria and Archaea Synergistically Convert Glycine Betaine to Biogenic Methane in the Formosa Cold Seep of the South China Sea.</title>
        <authorList>
            <person name="Li L."/>
            <person name="Zhang W."/>
            <person name="Zhang S."/>
            <person name="Song L."/>
            <person name="Sun Q."/>
            <person name="Zhang H."/>
            <person name="Xiang H."/>
            <person name="Dong X."/>
        </authorList>
    </citation>
    <scope>NUCLEOTIDE SEQUENCE</scope>
    <source>
        <strain evidence="1">ZWT</strain>
    </source>
</reference>
<sequence>MEQFKNKYIEALNLEIKNLKENGDKLRAEGSADESKFEMIKTNIVDIYLKIFMVAYNNVFVKVNHECLRTIVDENTENKDKLIKCYEFLLNKVTEPWREKLEKNKKFNLVEKIVIEEVKIEESEKIHNMFKNMING</sequence>
<reference evidence="1" key="2">
    <citation type="submission" date="2021-04" db="EMBL/GenBank/DDBJ databases">
        <authorList>
            <person name="Dong X."/>
        </authorList>
    </citation>
    <scope>NUCLEOTIDE SEQUENCE</scope>
    <source>
        <strain evidence="1">ZWT</strain>
    </source>
</reference>
<dbReference type="AlphaFoldDB" id="A0A9J6P770"/>
<dbReference type="EMBL" id="JAGSOJ010000005">
    <property type="protein sequence ID" value="MCM1992100.1"/>
    <property type="molecule type" value="Genomic_DNA"/>
</dbReference>
<name>A0A9J6P770_9CLOT</name>
<comment type="caution">
    <text evidence="1">The sequence shown here is derived from an EMBL/GenBank/DDBJ whole genome shotgun (WGS) entry which is preliminary data.</text>
</comment>
<protein>
    <submittedName>
        <fullName evidence="1">Uncharacterized protein</fullName>
    </submittedName>
</protein>
<dbReference type="RefSeq" id="WP_250861268.1">
    <property type="nucleotide sequence ID" value="NZ_JAGSOJ010000005.1"/>
</dbReference>
<proteinExistence type="predicted"/>
<dbReference type="Proteomes" id="UP001056429">
    <property type="component" value="Unassembled WGS sequence"/>
</dbReference>
<accession>A0A9J6P770</accession>
<keyword evidence="2" id="KW-1185">Reference proteome</keyword>
<evidence type="ECO:0000313" key="2">
    <source>
        <dbReference type="Proteomes" id="UP001056429"/>
    </source>
</evidence>